<feature type="transmembrane region" description="Helical" evidence="1">
    <location>
        <begin position="50"/>
        <end position="68"/>
    </location>
</feature>
<name>A0A9W6XK69_9STRA</name>
<keyword evidence="1" id="KW-0812">Transmembrane</keyword>
<reference evidence="2" key="1">
    <citation type="submission" date="2023-04" db="EMBL/GenBank/DDBJ databases">
        <title>Phytophthora fragariaefolia NBRC 109709.</title>
        <authorList>
            <person name="Ichikawa N."/>
            <person name="Sato H."/>
            <person name="Tonouchi N."/>
        </authorList>
    </citation>
    <scope>NUCLEOTIDE SEQUENCE</scope>
    <source>
        <strain evidence="2">NBRC 109709</strain>
    </source>
</reference>
<keyword evidence="3" id="KW-1185">Reference proteome</keyword>
<feature type="transmembrane region" description="Helical" evidence="1">
    <location>
        <begin position="188"/>
        <end position="205"/>
    </location>
</feature>
<evidence type="ECO:0000313" key="3">
    <source>
        <dbReference type="Proteomes" id="UP001165121"/>
    </source>
</evidence>
<proteinExistence type="predicted"/>
<evidence type="ECO:0000256" key="1">
    <source>
        <dbReference type="SAM" id="Phobius"/>
    </source>
</evidence>
<keyword evidence="1" id="KW-0472">Membrane</keyword>
<accession>A0A9W6XK69</accession>
<feature type="transmembrane region" description="Helical" evidence="1">
    <location>
        <begin position="119"/>
        <end position="142"/>
    </location>
</feature>
<dbReference type="Proteomes" id="UP001165121">
    <property type="component" value="Unassembled WGS sequence"/>
</dbReference>
<keyword evidence="1" id="KW-1133">Transmembrane helix</keyword>
<evidence type="ECO:0000313" key="2">
    <source>
        <dbReference type="EMBL" id="GMF40093.1"/>
    </source>
</evidence>
<dbReference type="OrthoDB" id="10413779at2759"/>
<comment type="caution">
    <text evidence="2">The sequence shown here is derived from an EMBL/GenBank/DDBJ whole genome shotgun (WGS) entry which is preliminary data.</text>
</comment>
<feature type="transmembrane region" description="Helical" evidence="1">
    <location>
        <begin position="148"/>
        <end position="167"/>
    </location>
</feature>
<feature type="transmembrane region" description="Helical" evidence="1">
    <location>
        <begin position="88"/>
        <end position="107"/>
    </location>
</feature>
<organism evidence="2 3">
    <name type="scientific">Phytophthora fragariaefolia</name>
    <dbReference type="NCBI Taxonomy" id="1490495"/>
    <lineage>
        <taxon>Eukaryota</taxon>
        <taxon>Sar</taxon>
        <taxon>Stramenopiles</taxon>
        <taxon>Oomycota</taxon>
        <taxon>Peronosporomycetes</taxon>
        <taxon>Peronosporales</taxon>
        <taxon>Peronosporaceae</taxon>
        <taxon>Phytophthora</taxon>
    </lineage>
</organism>
<gene>
    <name evidence="2" type="ORF">Pfra01_001216500</name>
</gene>
<dbReference type="EMBL" id="BSXT01001226">
    <property type="protein sequence ID" value="GMF40093.1"/>
    <property type="molecule type" value="Genomic_DNA"/>
</dbReference>
<protein>
    <submittedName>
        <fullName evidence="2">Unnamed protein product</fullName>
    </submittedName>
</protein>
<sequence length="471" mass="53639">MVRITRSCWTTFHRVVKTFESLHVEFQGYYSRERLHQLSTYTSTVNRDRMWLLCMLTPVPCLVVSLLVEAVPLPPPQAGVLQNWFLFVRSWVLIALINITVLVQIGQGAPRLKMTVRQVASISLLAATVSIVFIISVCRLVVFPFPFGFLVVAPPDVCVVAVCFVYTSGPQLRAEPSLWVEIKQQLSVFYCQVALTFVYPLYVYGLVSLSGIAQAGFVLLSPIIQLVAKNWINQSLTNHDDIKPETVVFIVEIFSAVYASNALQSVSSWKTTLLVVLTDHLQFWVAMLDIAKLLNELKLLMSKIPRSHPMARENFVQIAERLRIYQANNAQRSRINCPESHEHIPKNSWAKAANTVKILRYSQRKTIILYKKNLFFEATKDPKRFISRKARVFPFHPPHNIRDEGHELIGIQAGIDTVADVAPGLKIEALFSREDRSRFIKTATQVLYVTEHIVLVEYIEVVMPIIFSKLF</sequence>
<dbReference type="AlphaFoldDB" id="A0A9W6XK69"/>